<feature type="compositionally biased region" description="Low complexity" evidence="5">
    <location>
        <begin position="464"/>
        <end position="475"/>
    </location>
</feature>
<evidence type="ECO:0000313" key="8">
    <source>
        <dbReference type="Proteomes" id="UP000014074"/>
    </source>
</evidence>
<evidence type="ECO:0000313" key="7">
    <source>
        <dbReference type="EMBL" id="EOO04444.1"/>
    </source>
</evidence>
<feature type="region of interest" description="Disordered" evidence="5">
    <location>
        <begin position="1"/>
        <end position="62"/>
    </location>
</feature>
<protein>
    <submittedName>
        <fullName evidence="7">Putative phd-finger domain-containing protein</fullName>
    </submittedName>
</protein>
<keyword evidence="3" id="KW-0862">Zinc</keyword>
<feature type="region of interest" description="Disordered" evidence="5">
    <location>
        <begin position="1025"/>
        <end position="1173"/>
    </location>
</feature>
<dbReference type="CDD" id="cd15534">
    <property type="entry name" value="PHD2_PHF12_Rco1"/>
    <property type="match status" value="1"/>
</dbReference>
<dbReference type="PROSITE" id="PS01359">
    <property type="entry name" value="ZF_PHD_1"/>
    <property type="match status" value="1"/>
</dbReference>
<dbReference type="RefSeq" id="XP_007910880.1">
    <property type="nucleotide sequence ID" value="XM_007912689.1"/>
</dbReference>
<dbReference type="PROSITE" id="PS50016">
    <property type="entry name" value="ZF_PHD_2"/>
    <property type="match status" value="1"/>
</dbReference>
<feature type="compositionally biased region" description="Polar residues" evidence="5">
    <location>
        <begin position="1040"/>
        <end position="1061"/>
    </location>
</feature>
<dbReference type="PANTHER" id="PTHR47636:SF1">
    <property type="entry name" value="TRANSCRIPTIONAL REGULATORY PROTEIN RCO1"/>
    <property type="match status" value="1"/>
</dbReference>
<feature type="compositionally biased region" description="Low complexity" evidence="5">
    <location>
        <begin position="1026"/>
        <end position="1039"/>
    </location>
</feature>
<feature type="compositionally biased region" description="Basic residues" evidence="5">
    <location>
        <begin position="1"/>
        <end position="12"/>
    </location>
</feature>
<feature type="compositionally biased region" description="Polar residues" evidence="5">
    <location>
        <begin position="21"/>
        <end position="54"/>
    </location>
</feature>
<dbReference type="KEGG" id="tmn:UCRPA7_91"/>
<gene>
    <name evidence="7" type="ORF">UCRPA7_91</name>
</gene>
<feature type="compositionally biased region" description="Polar residues" evidence="5">
    <location>
        <begin position="1109"/>
        <end position="1127"/>
    </location>
</feature>
<evidence type="ECO:0000256" key="5">
    <source>
        <dbReference type="SAM" id="MobiDB-lite"/>
    </source>
</evidence>
<dbReference type="SMART" id="SM00249">
    <property type="entry name" value="PHD"/>
    <property type="match status" value="2"/>
</dbReference>
<evidence type="ECO:0000259" key="6">
    <source>
        <dbReference type="PROSITE" id="PS50016"/>
    </source>
</evidence>
<dbReference type="InterPro" id="IPR013083">
    <property type="entry name" value="Znf_RING/FYVE/PHD"/>
</dbReference>
<feature type="compositionally biased region" description="Low complexity" evidence="5">
    <location>
        <begin position="193"/>
        <end position="207"/>
    </location>
</feature>
<dbReference type="AlphaFoldDB" id="R8BYT4"/>
<sequence length="1173" mass="126971">MSRQRRVHRFARLRQEGGENTMPSTMISSNTRASRSRYSSPQQTPQDPNDSAKSSVKDEQKTFMQKWLEPAVQSKASFQEAGLVRHGVVENMAPLGTLPKVAASKKHGTPAGQEHTPIRKIILKRPVAGAANSPSTTPLLPESEDVTPALTRRSVSSRDVDDDYDPKGTASHSSSARPKAARRSVGRPSTHRLSSNSSTLQQTTANSPARLQDNKETVDRVVEAAVDEALDHFRYPTAWALRTLYDENSSNPHFVSMIEQVYHQTADPETIEEFARLVHDKKKEGKEDNKGCYYFVPPSTNSRFTPHKPKPAPYTDLITLDVSKFSTEPEVHPRKKVKHSSSLHESARKMATNGMNGIANMSPSRNRGRAGSVGSDSSLSSAKSVSPPPEGIDEDEEDDVFGVPAGAERTSSAETTSYASGPAARQPIAARHRSRATTKNNGDVSATPTPTLDSPTTAPPPTTAAPGMPAAVASPLFPKLSKNKGKHQGAASDIKFPSRFGVAEDDDRHHRLRRFARSVTNTPGATSLSWERPHVQDPEVDSDFETPARPSSVRPRASLPPGGTLSARATRSQKRYHDEVEDEVSPTSLHFPDAGPGSEVTSRAVTPLPRVVKKPRTGLRIKTSPMKKKNGPSAGIPRASGERTTPPPNGQPNNQDENDDYCSSCGGNGELVCCDGCTRSFHLTCVDPPMGEGHLPDEWYCHVCFSQRFPTRVPDHGGVFGSLLNNLEKKNSSAFRLPAEVRDYFESVKTGADGEYEEIVPPAKPKKKAGVDEVLDFWKVRDADGNAIICHSCQRAAAKDRAIMPCSLCGLHWHLDCLDPPAANAPVPRTFRCPAHVDDLLAKIPGSLGPAHRFRKIKGAPAIKPSYSRGLINNGWIDIDGESEDESGWKEVETFGKTYRLPSQGIKLDFLSRVRQLNHTKMERPTAHAHGVPVARAPVAIPVDAAEIERQQAALNIVRFSGGEQPAVSTLINALLDNADPAVISLIARGDSNRIGSSLETADRQSLNAMLEHIEAMQERLRERLSSVTSAASNISSSSQETTVNGTTDNTASQAIDTATSPDHDMKNAEAVEAEPKAATPNVSDRIPTPENSAGSKVEENADRVSPFAETTTDAADPSSFTPNVLESPQDPPKVNSDVLTPAATEPDSNVETTGNDEVQEQTVPLDNAMDLD</sequence>
<feature type="compositionally biased region" description="Basic and acidic residues" evidence="5">
    <location>
        <begin position="1062"/>
        <end position="1076"/>
    </location>
</feature>
<feature type="compositionally biased region" description="Low complexity" evidence="5">
    <location>
        <begin position="445"/>
        <end position="456"/>
    </location>
</feature>
<feature type="compositionally biased region" description="Polar residues" evidence="5">
    <location>
        <begin position="1147"/>
        <end position="1165"/>
    </location>
</feature>
<evidence type="ECO:0000256" key="4">
    <source>
        <dbReference type="PROSITE-ProRule" id="PRU00146"/>
    </source>
</evidence>
<dbReference type="SUPFAM" id="SSF57903">
    <property type="entry name" value="FYVE/PHD zinc finger"/>
    <property type="match status" value="2"/>
</dbReference>
<evidence type="ECO:0000256" key="1">
    <source>
        <dbReference type="ARBA" id="ARBA00022723"/>
    </source>
</evidence>
<accession>R8BYT4</accession>
<evidence type="ECO:0000256" key="2">
    <source>
        <dbReference type="ARBA" id="ARBA00022771"/>
    </source>
</evidence>
<dbReference type="CDD" id="cd15535">
    <property type="entry name" value="PHD1_Rco1"/>
    <property type="match status" value="1"/>
</dbReference>
<dbReference type="EMBL" id="KB932776">
    <property type="protein sequence ID" value="EOO04444.1"/>
    <property type="molecule type" value="Genomic_DNA"/>
</dbReference>
<reference evidence="8" key="1">
    <citation type="journal article" date="2013" name="Genome Announc.">
        <title>Draft genome sequence of the ascomycete Phaeoacremonium aleophilum strain UCR-PA7, a causal agent of the esca disease complex in grapevines.</title>
        <authorList>
            <person name="Blanco-Ulate B."/>
            <person name="Rolshausen P."/>
            <person name="Cantu D."/>
        </authorList>
    </citation>
    <scope>NUCLEOTIDE SEQUENCE [LARGE SCALE GENOMIC DNA]</scope>
    <source>
        <strain evidence="8">UCR-PA7</strain>
    </source>
</reference>
<proteinExistence type="predicted"/>
<keyword evidence="2 4" id="KW-0863">Zinc-finger</keyword>
<dbReference type="GO" id="GO:0006357">
    <property type="term" value="P:regulation of transcription by RNA polymerase II"/>
    <property type="evidence" value="ECO:0007669"/>
    <property type="project" value="TreeGrafter"/>
</dbReference>
<dbReference type="Pfam" id="PF00628">
    <property type="entry name" value="PHD"/>
    <property type="match status" value="1"/>
</dbReference>
<dbReference type="OrthoDB" id="5876363at2759"/>
<feature type="compositionally biased region" description="Polar residues" evidence="5">
    <location>
        <begin position="518"/>
        <end position="529"/>
    </location>
</feature>
<dbReference type="Gene3D" id="3.30.40.10">
    <property type="entry name" value="Zinc/RING finger domain, C3HC4 (zinc finger)"/>
    <property type="match status" value="2"/>
</dbReference>
<dbReference type="InterPro" id="IPR019786">
    <property type="entry name" value="Zinc_finger_PHD-type_CS"/>
</dbReference>
<dbReference type="GO" id="GO:0008270">
    <property type="term" value="F:zinc ion binding"/>
    <property type="evidence" value="ECO:0007669"/>
    <property type="project" value="UniProtKB-KW"/>
</dbReference>
<dbReference type="HOGENOM" id="CLU_001648_0_0_1"/>
<feature type="compositionally biased region" description="Acidic residues" evidence="5">
    <location>
        <begin position="391"/>
        <end position="400"/>
    </location>
</feature>
<feature type="region of interest" description="Disordered" evidence="5">
    <location>
        <begin position="326"/>
        <end position="659"/>
    </location>
</feature>
<feature type="compositionally biased region" description="Low complexity" evidence="5">
    <location>
        <begin position="370"/>
        <end position="385"/>
    </location>
</feature>
<feature type="compositionally biased region" description="Basic residues" evidence="5">
    <location>
        <begin position="611"/>
        <end position="630"/>
    </location>
</feature>
<dbReference type="InterPro" id="IPR001965">
    <property type="entry name" value="Znf_PHD"/>
</dbReference>
<feature type="region of interest" description="Disordered" evidence="5">
    <location>
        <begin position="124"/>
        <end position="216"/>
    </location>
</feature>
<dbReference type="GeneID" id="19329842"/>
<feature type="domain" description="PHD-type" evidence="6">
    <location>
        <begin position="659"/>
        <end position="707"/>
    </location>
</feature>
<dbReference type="GO" id="GO:0032221">
    <property type="term" value="C:Rpd3S complex"/>
    <property type="evidence" value="ECO:0007669"/>
    <property type="project" value="TreeGrafter"/>
</dbReference>
<feature type="compositionally biased region" description="Polar residues" evidence="5">
    <location>
        <begin position="353"/>
        <end position="365"/>
    </location>
</feature>
<keyword evidence="1" id="KW-0479">Metal-binding</keyword>
<organism evidence="7 8">
    <name type="scientific">Phaeoacremonium minimum (strain UCR-PA7)</name>
    <name type="common">Esca disease fungus</name>
    <name type="synonym">Togninia minima</name>
    <dbReference type="NCBI Taxonomy" id="1286976"/>
    <lineage>
        <taxon>Eukaryota</taxon>
        <taxon>Fungi</taxon>
        <taxon>Dikarya</taxon>
        <taxon>Ascomycota</taxon>
        <taxon>Pezizomycotina</taxon>
        <taxon>Sordariomycetes</taxon>
        <taxon>Sordariomycetidae</taxon>
        <taxon>Togniniales</taxon>
        <taxon>Togniniaceae</taxon>
        <taxon>Phaeoacremonium</taxon>
    </lineage>
</organism>
<dbReference type="InterPro" id="IPR011011">
    <property type="entry name" value="Znf_FYVE_PHD"/>
</dbReference>
<dbReference type="InterPro" id="IPR052819">
    <property type="entry name" value="Chromatin_regulatory_protein"/>
</dbReference>
<feature type="compositionally biased region" description="Polar residues" evidence="5">
    <location>
        <begin position="409"/>
        <end position="419"/>
    </location>
</feature>
<evidence type="ECO:0000256" key="3">
    <source>
        <dbReference type="ARBA" id="ARBA00022833"/>
    </source>
</evidence>
<keyword evidence="8" id="KW-1185">Reference proteome</keyword>
<dbReference type="eggNOG" id="KOG4299">
    <property type="taxonomic scope" value="Eukaryota"/>
</dbReference>
<name>R8BYT4_PHAM7</name>
<dbReference type="Proteomes" id="UP000014074">
    <property type="component" value="Unassembled WGS sequence"/>
</dbReference>
<dbReference type="PANTHER" id="PTHR47636">
    <property type="entry name" value="TRANSCRIPTIONAL REGULATORY PROTEIN RCO1"/>
    <property type="match status" value="1"/>
</dbReference>
<dbReference type="InterPro" id="IPR019787">
    <property type="entry name" value="Znf_PHD-finger"/>
</dbReference>